<organism evidence="16 17">
    <name type="scientific">Methylobacterium iners</name>
    <dbReference type="NCBI Taxonomy" id="418707"/>
    <lineage>
        <taxon>Bacteria</taxon>
        <taxon>Pseudomonadati</taxon>
        <taxon>Pseudomonadota</taxon>
        <taxon>Alphaproteobacteria</taxon>
        <taxon>Hyphomicrobiales</taxon>
        <taxon>Methylobacteriaceae</taxon>
        <taxon>Methylobacterium</taxon>
    </lineage>
</organism>
<dbReference type="InterPro" id="IPR001460">
    <property type="entry name" value="PCN-bd_Tpept"/>
</dbReference>
<keyword evidence="7" id="KW-0808">Transferase</keyword>
<dbReference type="InterPro" id="IPR035437">
    <property type="entry name" value="SNase_OB-fold_sf"/>
</dbReference>
<evidence type="ECO:0000256" key="13">
    <source>
        <dbReference type="SAM" id="Phobius"/>
    </source>
</evidence>
<evidence type="ECO:0000256" key="2">
    <source>
        <dbReference type="ARBA" id="ARBA00007090"/>
    </source>
</evidence>
<evidence type="ECO:0000259" key="14">
    <source>
        <dbReference type="Pfam" id="PF00905"/>
    </source>
</evidence>
<dbReference type="InterPro" id="IPR001264">
    <property type="entry name" value="Glyco_trans_51"/>
</dbReference>
<dbReference type="SUPFAM" id="SSF50199">
    <property type="entry name" value="Staphylococcal nuclease"/>
    <property type="match status" value="1"/>
</dbReference>
<evidence type="ECO:0000313" key="16">
    <source>
        <dbReference type="EMBL" id="GJD94120.1"/>
    </source>
</evidence>
<dbReference type="InterPro" id="IPR050396">
    <property type="entry name" value="Glycosyltr_51/Transpeptidase"/>
</dbReference>
<evidence type="ECO:0000256" key="12">
    <source>
        <dbReference type="SAM" id="MobiDB-lite"/>
    </source>
</evidence>
<evidence type="ECO:0000256" key="1">
    <source>
        <dbReference type="ARBA" id="ARBA00004752"/>
    </source>
</evidence>
<keyword evidence="13" id="KW-0472">Membrane</keyword>
<evidence type="ECO:0000256" key="9">
    <source>
        <dbReference type="ARBA" id="ARBA00023268"/>
    </source>
</evidence>
<keyword evidence="13" id="KW-0812">Transmembrane</keyword>
<evidence type="ECO:0000256" key="5">
    <source>
        <dbReference type="ARBA" id="ARBA00022670"/>
    </source>
</evidence>
<evidence type="ECO:0000256" key="8">
    <source>
        <dbReference type="ARBA" id="ARBA00022801"/>
    </source>
</evidence>
<comment type="catalytic activity">
    <reaction evidence="11">
        <text>[GlcNAc-(1-&gt;4)-Mur2Ac(oyl-L-Ala-gamma-D-Glu-L-Lys-D-Ala-D-Ala)](n)-di-trans,octa-cis-undecaprenyl diphosphate + beta-D-GlcNAc-(1-&gt;4)-Mur2Ac(oyl-L-Ala-gamma-D-Glu-L-Lys-D-Ala-D-Ala)-di-trans,octa-cis-undecaprenyl diphosphate = [GlcNAc-(1-&gt;4)-Mur2Ac(oyl-L-Ala-gamma-D-Glu-L-Lys-D-Ala-D-Ala)](n+1)-di-trans,octa-cis-undecaprenyl diphosphate + di-trans,octa-cis-undecaprenyl diphosphate + H(+)</text>
        <dbReference type="Rhea" id="RHEA:23708"/>
        <dbReference type="Rhea" id="RHEA-COMP:9602"/>
        <dbReference type="Rhea" id="RHEA-COMP:9603"/>
        <dbReference type="ChEBI" id="CHEBI:15378"/>
        <dbReference type="ChEBI" id="CHEBI:58405"/>
        <dbReference type="ChEBI" id="CHEBI:60033"/>
        <dbReference type="ChEBI" id="CHEBI:78435"/>
        <dbReference type="EC" id="2.4.99.28"/>
    </reaction>
</comment>
<comment type="similarity">
    <text evidence="2">In the C-terminal section; belongs to the transpeptidase family.</text>
</comment>
<dbReference type="NCBIfam" id="TIGR02074">
    <property type="entry name" value="PBP_1a_fam"/>
    <property type="match status" value="1"/>
</dbReference>
<reference evidence="16" key="2">
    <citation type="submission" date="2021-08" db="EMBL/GenBank/DDBJ databases">
        <authorList>
            <person name="Tani A."/>
            <person name="Ola A."/>
            <person name="Ogura Y."/>
            <person name="Katsura K."/>
            <person name="Hayashi T."/>
        </authorList>
    </citation>
    <scope>NUCLEOTIDE SEQUENCE</scope>
    <source>
        <strain evidence="16">DSM 19015</strain>
    </source>
</reference>
<feature type="domain" description="Penicillin-binding protein transpeptidase" evidence="14">
    <location>
        <begin position="422"/>
        <end position="685"/>
    </location>
</feature>
<gene>
    <name evidence="16" type="primary">mtgA_3</name>
    <name evidence="16" type="ORF">OCOJLMKI_1321</name>
</gene>
<keyword evidence="13" id="KW-1133">Transmembrane helix</keyword>
<evidence type="ECO:0000256" key="6">
    <source>
        <dbReference type="ARBA" id="ARBA00022676"/>
    </source>
</evidence>
<sequence>MTSLDPERPSGGAQPTETAASPAAPKGASGDPSPSSEARAAAREAASAARLLGRQLGILARSGGRGALRRAGIAAEALARGSAGLRDRVRRGRARTGGPTASSGWRERLGSKPWRAAILAVIGLPVLLVGGLVAYSAATLPPLGGVAPESGQRALTVEADDGRVFATRGAFQGERLTAVDLPPHLAQAVIAIEDRRFHDHWGIDPRGMARALWRNAVGGGIREGGSTITQQYVRLTSLTQEKSLRRKIQEALLAFRAEARMSKDEILLGYLNTAYFGAGAYGIDAAARRYFGKGAKALTLPEAAMLAGLVRAPSQLAPTRNFGGAKERADVVLQAMVETGAISAAQSDEARAQTVTLRTPPETPPGTNYFLDMVAADAKRLADTSGDVTVRTTLNLDLQSLAEGVVARRLEGEGAKKRVGQAALVALAKDGAILALVGGRDYEDSQFNRAIQAKRQAGSLFKLFVYLAAFEKGFTPESVLVDRPIQIGDWEPQNATGRFRGAVPLRTAFAQSINTIAAQLADEVGIPAVIETTRRLGVQSDLPEVPSLALGSAEVTLLEMTRAYAGVLASAAPVETYAVHAIRGAGPKPLHLRGPPTSWTVLSTASRAMMLDALQAVVDGGTGKGARVPGLAVGGKTGTTQEYRDAWFVGVTPDMVVGVWVGNDDNTPMAKVSGGDLPAGIFRDFVQRAGAQMASRRKRPSAARAEPVPTVAVQEAPPSGAELRGVPEVIDTGTLAIRGRTIRLLGVEGEPGASARRLARYLRRREVVCLPAAGEPDGAAQRCRIDGDDLASLILAAGGARATADAPADLLAAEEQARSERAGLWRRGR</sequence>
<dbReference type="SUPFAM" id="SSF53955">
    <property type="entry name" value="Lysozyme-like"/>
    <property type="match status" value="1"/>
</dbReference>
<dbReference type="EC" id="2.4.99.28" evidence="10"/>
<feature type="region of interest" description="Disordered" evidence="12">
    <location>
        <begin position="1"/>
        <end position="42"/>
    </location>
</feature>
<reference evidence="16" key="1">
    <citation type="journal article" date="2021" name="Front. Microbiol.">
        <title>Comprehensive Comparative Genomics and Phenotyping of Methylobacterium Species.</title>
        <authorList>
            <person name="Alessa O."/>
            <person name="Ogura Y."/>
            <person name="Fujitani Y."/>
            <person name="Takami H."/>
            <person name="Hayashi T."/>
            <person name="Sahin N."/>
            <person name="Tani A."/>
        </authorList>
    </citation>
    <scope>NUCLEOTIDE SEQUENCE</scope>
    <source>
        <strain evidence="16">DSM 19015</strain>
    </source>
</reference>
<evidence type="ECO:0000256" key="10">
    <source>
        <dbReference type="ARBA" id="ARBA00044770"/>
    </source>
</evidence>
<evidence type="ECO:0000256" key="4">
    <source>
        <dbReference type="ARBA" id="ARBA00022645"/>
    </source>
</evidence>
<comment type="similarity">
    <text evidence="3">In the N-terminal section; belongs to the glycosyltransferase 51 family.</text>
</comment>
<proteinExistence type="inferred from homology"/>
<keyword evidence="8" id="KW-0378">Hydrolase</keyword>
<dbReference type="Pfam" id="PF00905">
    <property type="entry name" value="Transpeptidase"/>
    <property type="match status" value="1"/>
</dbReference>
<evidence type="ECO:0000256" key="11">
    <source>
        <dbReference type="ARBA" id="ARBA00049902"/>
    </source>
</evidence>
<feature type="compositionally biased region" description="Low complexity" evidence="12">
    <location>
        <begin position="19"/>
        <end position="42"/>
    </location>
</feature>
<evidence type="ECO:0000256" key="7">
    <source>
        <dbReference type="ARBA" id="ARBA00022679"/>
    </source>
</evidence>
<dbReference type="PANTHER" id="PTHR32282">
    <property type="entry name" value="BINDING PROTEIN TRANSPEPTIDASE, PUTATIVE-RELATED"/>
    <property type="match status" value="1"/>
</dbReference>
<feature type="region of interest" description="Disordered" evidence="12">
    <location>
        <begin position="695"/>
        <end position="719"/>
    </location>
</feature>
<keyword evidence="17" id="KW-1185">Reference proteome</keyword>
<evidence type="ECO:0000259" key="15">
    <source>
        <dbReference type="Pfam" id="PF00912"/>
    </source>
</evidence>
<dbReference type="Proteomes" id="UP001055125">
    <property type="component" value="Unassembled WGS sequence"/>
</dbReference>
<keyword evidence="6" id="KW-0328">Glycosyltransferase</keyword>
<dbReference type="Gene3D" id="3.40.710.10">
    <property type="entry name" value="DD-peptidase/beta-lactamase superfamily"/>
    <property type="match status" value="1"/>
</dbReference>
<feature type="domain" description="Glycosyl transferase family 51" evidence="15">
    <location>
        <begin position="171"/>
        <end position="336"/>
    </location>
</feature>
<feature type="transmembrane region" description="Helical" evidence="13">
    <location>
        <begin position="116"/>
        <end position="138"/>
    </location>
</feature>
<keyword evidence="4" id="KW-0121">Carboxypeptidase</keyword>
<dbReference type="SUPFAM" id="SSF56601">
    <property type="entry name" value="beta-lactamase/transpeptidase-like"/>
    <property type="match status" value="1"/>
</dbReference>
<keyword evidence="5" id="KW-0645">Protease</keyword>
<comment type="pathway">
    <text evidence="1">Cell wall biogenesis; peptidoglycan biosynthesis.</text>
</comment>
<dbReference type="Pfam" id="PF00912">
    <property type="entry name" value="Transgly"/>
    <property type="match status" value="1"/>
</dbReference>
<name>A0ABQ4RUR3_9HYPH</name>
<accession>A0ABQ4RUR3</accession>
<dbReference type="InterPro" id="IPR036950">
    <property type="entry name" value="PBP_transglycosylase"/>
</dbReference>
<evidence type="ECO:0000256" key="3">
    <source>
        <dbReference type="ARBA" id="ARBA00007739"/>
    </source>
</evidence>
<keyword evidence="9" id="KW-0511">Multifunctional enzyme</keyword>
<comment type="caution">
    <text evidence="16">The sequence shown here is derived from an EMBL/GenBank/DDBJ whole genome shotgun (WGS) entry which is preliminary data.</text>
</comment>
<dbReference type="EMBL" id="BPQP01000019">
    <property type="protein sequence ID" value="GJD94120.1"/>
    <property type="molecule type" value="Genomic_DNA"/>
</dbReference>
<dbReference type="InterPro" id="IPR012338">
    <property type="entry name" value="Beta-lactam/transpept-like"/>
</dbReference>
<dbReference type="RefSeq" id="WP_238243308.1">
    <property type="nucleotide sequence ID" value="NZ_BPQP01000019.1"/>
</dbReference>
<dbReference type="InterPro" id="IPR023346">
    <property type="entry name" value="Lysozyme-like_dom_sf"/>
</dbReference>
<protein>
    <recommendedName>
        <fullName evidence="10">peptidoglycan glycosyltransferase</fullName>
        <ecNumber evidence="10">2.4.99.28</ecNumber>
    </recommendedName>
</protein>
<evidence type="ECO:0000313" key="17">
    <source>
        <dbReference type="Proteomes" id="UP001055125"/>
    </source>
</evidence>
<dbReference type="PANTHER" id="PTHR32282:SF33">
    <property type="entry name" value="PEPTIDOGLYCAN GLYCOSYLTRANSFERASE"/>
    <property type="match status" value="1"/>
</dbReference>
<dbReference type="Gene3D" id="1.10.3810.10">
    <property type="entry name" value="Biosynthetic peptidoglycan transglycosylase-like"/>
    <property type="match status" value="1"/>
</dbReference>